<feature type="transmembrane region" description="Helical" evidence="1">
    <location>
        <begin position="163"/>
        <end position="181"/>
    </location>
</feature>
<evidence type="ECO:0000313" key="3">
    <source>
        <dbReference type="EMBL" id="AWK71871.1"/>
    </source>
</evidence>
<dbReference type="InterPro" id="IPR007560">
    <property type="entry name" value="Restrct_endonuc_IV_Mrr"/>
</dbReference>
<keyword evidence="1" id="KW-0812">Transmembrane</keyword>
<reference evidence="3 4" key="1">
    <citation type="submission" date="2017-05" db="EMBL/GenBank/DDBJ databases">
        <title>Isolation of Rhodococcus sp. S2-17 biodegrading of BP-3.</title>
        <authorList>
            <person name="Lee Y."/>
            <person name="Kim K.H."/>
            <person name="Chun B.H."/>
            <person name="Jung H.S."/>
            <person name="Jeon C.O."/>
        </authorList>
    </citation>
    <scope>NUCLEOTIDE SEQUENCE [LARGE SCALE GENOMIC DNA]</scope>
    <source>
        <strain evidence="3 4">S2-17</strain>
    </source>
</reference>
<name>A0A2S2BTC9_9NOCA</name>
<gene>
    <name evidence="3" type="ORF">CBI38_10025</name>
</gene>
<keyword evidence="3" id="KW-0255">Endonuclease</keyword>
<keyword evidence="1" id="KW-0472">Membrane</keyword>
<keyword evidence="1" id="KW-1133">Transmembrane helix</keyword>
<dbReference type="AlphaFoldDB" id="A0A2S2BTC9"/>
<feature type="transmembrane region" description="Helical" evidence="1">
    <location>
        <begin position="187"/>
        <end position="207"/>
    </location>
</feature>
<evidence type="ECO:0000256" key="1">
    <source>
        <dbReference type="SAM" id="Phobius"/>
    </source>
</evidence>
<proteinExistence type="predicted"/>
<feature type="domain" description="Restriction endonuclease type IV Mrr" evidence="2">
    <location>
        <begin position="11"/>
        <end position="98"/>
    </location>
</feature>
<dbReference type="KEGG" id="roz:CBI38_10025"/>
<dbReference type="GO" id="GO:0009307">
    <property type="term" value="P:DNA restriction-modification system"/>
    <property type="evidence" value="ECO:0007669"/>
    <property type="project" value="InterPro"/>
</dbReference>
<keyword evidence="3" id="KW-0540">Nuclease</keyword>
<dbReference type="EMBL" id="CP021354">
    <property type="protein sequence ID" value="AWK71871.1"/>
    <property type="molecule type" value="Genomic_DNA"/>
</dbReference>
<evidence type="ECO:0000259" key="2">
    <source>
        <dbReference type="Pfam" id="PF04471"/>
    </source>
</evidence>
<dbReference type="GO" id="GO:0003677">
    <property type="term" value="F:DNA binding"/>
    <property type="evidence" value="ECO:0007669"/>
    <property type="project" value="InterPro"/>
</dbReference>
<dbReference type="OrthoDB" id="3764233at2"/>
<dbReference type="Proteomes" id="UP000245711">
    <property type="component" value="Chromosome"/>
</dbReference>
<sequence length="215" mass="22615">MARIRTAAEAEVNAAEQMQRLGYHDATALLGGVDGGIDVYSARAYAQVKWRGGRADRADLQNLYGARGTSSGRDLLYFAAAGYTDDAVEYGEALGIALFRCEPDGETPPVGSHAPKLITAAHNSAVAVASAPSQAQAPGKASPVLSVARTVWARVAAFLGTHWRLIGAIVCTLVLLIAPFGEGDVGLRVFATVASVVGAPVFWLLYLQHRQVPGR</sequence>
<keyword evidence="3" id="KW-0378">Hydrolase</keyword>
<keyword evidence="4" id="KW-1185">Reference proteome</keyword>
<protein>
    <submittedName>
        <fullName evidence="3">Restriction endonuclease</fullName>
    </submittedName>
</protein>
<dbReference type="RefSeq" id="WP_109328524.1">
    <property type="nucleotide sequence ID" value="NZ_CP021354.1"/>
</dbReference>
<dbReference type="GO" id="GO:0004519">
    <property type="term" value="F:endonuclease activity"/>
    <property type="evidence" value="ECO:0007669"/>
    <property type="project" value="UniProtKB-KW"/>
</dbReference>
<dbReference type="Pfam" id="PF04471">
    <property type="entry name" value="Mrr_cat"/>
    <property type="match status" value="1"/>
</dbReference>
<evidence type="ECO:0000313" key="4">
    <source>
        <dbReference type="Proteomes" id="UP000245711"/>
    </source>
</evidence>
<accession>A0A2S2BTC9</accession>
<organism evidence="3 4">
    <name type="scientific">Rhodococcus oxybenzonivorans</name>
    <dbReference type="NCBI Taxonomy" id="1990687"/>
    <lineage>
        <taxon>Bacteria</taxon>
        <taxon>Bacillati</taxon>
        <taxon>Actinomycetota</taxon>
        <taxon>Actinomycetes</taxon>
        <taxon>Mycobacteriales</taxon>
        <taxon>Nocardiaceae</taxon>
        <taxon>Rhodococcus</taxon>
    </lineage>
</organism>